<name>A0A0V1PX05_9ASCO</name>
<dbReference type="Proteomes" id="UP000054251">
    <property type="component" value="Unassembled WGS sequence"/>
</dbReference>
<protein>
    <submittedName>
        <fullName evidence="1">Uncharacterized protein</fullName>
    </submittedName>
</protein>
<dbReference type="AlphaFoldDB" id="A0A0V1PX05"/>
<keyword evidence="2" id="KW-1185">Reference proteome</keyword>
<comment type="caution">
    <text evidence="1">The sequence shown here is derived from an EMBL/GenBank/DDBJ whole genome shotgun (WGS) entry which is preliminary data.</text>
</comment>
<dbReference type="RefSeq" id="XP_015466736.1">
    <property type="nucleotide sequence ID" value="XM_015612454.1"/>
</dbReference>
<organism evidence="1 2">
    <name type="scientific">Debaryomyces fabryi</name>
    <dbReference type="NCBI Taxonomy" id="58627"/>
    <lineage>
        <taxon>Eukaryota</taxon>
        <taxon>Fungi</taxon>
        <taxon>Dikarya</taxon>
        <taxon>Ascomycota</taxon>
        <taxon>Saccharomycotina</taxon>
        <taxon>Pichiomycetes</taxon>
        <taxon>Debaryomycetaceae</taxon>
        <taxon>Debaryomyces</taxon>
    </lineage>
</organism>
<reference evidence="1 2" key="1">
    <citation type="submission" date="2015-11" db="EMBL/GenBank/DDBJ databases">
        <title>The genome of Debaryomyces fabryi.</title>
        <authorList>
            <person name="Tafer H."/>
            <person name="Lopandic K."/>
        </authorList>
    </citation>
    <scope>NUCLEOTIDE SEQUENCE [LARGE SCALE GENOMIC DNA]</scope>
    <source>
        <strain evidence="1 2">CBS 789</strain>
    </source>
</reference>
<dbReference type="GeneID" id="26840634"/>
<evidence type="ECO:0000313" key="2">
    <source>
        <dbReference type="Proteomes" id="UP000054251"/>
    </source>
</evidence>
<dbReference type="EMBL" id="LMYN01000080">
    <property type="protein sequence ID" value="KSA00634.1"/>
    <property type="molecule type" value="Genomic_DNA"/>
</dbReference>
<accession>A0A0V1PX05</accession>
<gene>
    <name evidence="1" type="ORF">AC631_03625</name>
</gene>
<proteinExistence type="predicted"/>
<evidence type="ECO:0000313" key="1">
    <source>
        <dbReference type="EMBL" id="KSA00634.1"/>
    </source>
</evidence>
<sequence>MLFKETKDLHTYNAGDIIGFHKYAYYGDVRRFKMVATSTLIEEYIESIYYCINYGCRRNIEFAEFVLDEIEFVDNKYKMSITATYIRNGKYDSRLYLKKFDYSLYRNIAKDDVKHLLKYEELHDILCFISALNSFELIISPSYLHPINKLKYFYNLPDDSESKKITDFWSFVLSPTRYTLGGLDIYSFTIPPGDYANICNIERELLFAYLNRGHKENEVLTPLTEVNIMNDVRFAIESYSKNHLMDYCLSKFVIISPSLSLELVKKHKPFLVFGNSYNDFNYLDKYIEINPLYRHNFIYSGIMYHCIDIRQYIGDDIDYCYIEACIKSCNPSVLLLLKKMNKKCYKRLDYANNKYIEELDEIEVDYDEISKKLRLDVSSYKFIS</sequence>